<dbReference type="InterPro" id="IPR014710">
    <property type="entry name" value="RmlC-like_jellyroll"/>
</dbReference>
<sequence>MIVVRHHPDSRRAPAENFTGIVFVDELAIAQAPSRLRAFSVHFTPAARSAWHQHPFGQILHVTEGVGRIQAKGGPIHEIRAGDTIVTRPGEWHWHGAAPTTFMTHTAIQEADDDHCDAYWGQHVTDDEYNAPATPAT</sequence>
<dbReference type="Pfam" id="PF07883">
    <property type="entry name" value="Cupin_2"/>
    <property type="match status" value="1"/>
</dbReference>
<reference evidence="2 3" key="1">
    <citation type="journal article" date="2019" name="Sci. Rep.">
        <title>Extended insight into the Mycobacterium chelonae-abscessus complex through whole genome sequencing of Mycobacterium salmoniphilum outbreak and Mycobacterium salmoniphilum-like strains.</title>
        <authorList>
            <person name="Behra P.R.K."/>
            <person name="Das S."/>
            <person name="Pettersson B.M.F."/>
            <person name="Shirreff L."/>
            <person name="DuCote T."/>
            <person name="Jacobsson K.G."/>
            <person name="Ennis D.G."/>
            <person name="Kirsebom L.A."/>
        </authorList>
    </citation>
    <scope>NUCLEOTIDE SEQUENCE [LARGE SCALE GENOMIC DNA]</scope>
    <source>
        <strain evidence="2 3">DSM 45524</strain>
    </source>
</reference>
<dbReference type="PANTHER" id="PTHR43698">
    <property type="entry name" value="RIBD C-TERMINAL DOMAIN CONTAINING PROTEIN"/>
    <property type="match status" value="1"/>
</dbReference>
<evidence type="ECO:0000259" key="1">
    <source>
        <dbReference type="Pfam" id="PF07883"/>
    </source>
</evidence>
<dbReference type="AlphaFoldDB" id="A0A4R5PAL5"/>
<name>A0A4R5PAL5_9MYCO</name>
<evidence type="ECO:0000313" key="2">
    <source>
        <dbReference type="EMBL" id="TDH20574.1"/>
    </source>
</evidence>
<dbReference type="InterPro" id="IPR011051">
    <property type="entry name" value="RmlC_Cupin_sf"/>
</dbReference>
<dbReference type="SUPFAM" id="SSF51182">
    <property type="entry name" value="RmlC-like cupins"/>
    <property type="match status" value="1"/>
</dbReference>
<dbReference type="InterPro" id="IPR047263">
    <property type="entry name" value="HNL-like_cupin"/>
</dbReference>
<dbReference type="PANTHER" id="PTHR43698:SF1">
    <property type="entry name" value="BLL4564 PROTEIN"/>
    <property type="match status" value="1"/>
</dbReference>
<feature type="domain" description="Cupin type-2" evidence="1">
    <location>
        <begin position="41"/>
        <end position="97"/>
    </location>
</feature>
<dbReference type="EMBL" id="RXLR01000017">
    <property type="protein sequence ID" value="TDH20574.1"/>
    <property type="molecule type" value="Genomic_DNA"/>
</dbReference>
<dbReference type="Gene3D" id="2.60.120.10">
    <property type="entry name" value="Jelly Rolls"/>
    <property type="match status" value="1"/>
</dbReference>
<dbReference type="Proteomes" id="UP000295627">
    <property type="component" value="Unassembled WGS sequence"/>
</dbReference>
<gene>
    <name evidence="2" type="ORF">EJ571_17570</name>
</gene>
<proteinExistence type="predicted"/>
<protein>
    <submittedName>
        <fullName evidence="2">Cupin domain-containing protein</fullName>
    </submittedName>
</protein>
<evidence type="ECO:0000313" key="3">
    <source>
        <dbReference type="Proteomes" id="UP000295627"/>
    </source>
</evidence>
<dbReference type="InterPro" id="IPR013096">
    <property type="entry name" value="Cupin_2"/>
</dbReference>
<dbReference type="RefSeq" id="WP_078335547.1">
    <property type="nucleotide sequence ID" value="NZ_MAFQ01000011.1"/>
</dbReference>
<comment type="caution">
    <text evidence="2">The sequence shown here is derived from an EMBL/GenBank/DDBJ whole genome shotgun (WGS) entry which is preliminary data.</text>
</comment>
<accession>A0A4R5PAL5</accession>
<organism evidence="2 3">
    <name type="scientific">Mycobacteroides franklinii</name>
    <dbReference type="NCBI Taxonomy" id="948102"/>
    <lineage>
        <taxon>Bacteria</taxon>
        <taxon>Bacillati</taxon>
        <taxon>Actinomycetota</taxon>
        <taxon>Actinomycetes</taxon>
        <taxon>Mycobacteriales</taxon>
        <taxon>Mycobacteriaceae</taxon>
        <taxon>Mycobacteroides</taxon>
    </lineage>
</organism>
<dbReference type="CDD" id="cd02233">
    <property type="entry name" value="cupin_HNL-like"/>
    <property type="match status" value="1"/>
</dbReference>